<dbReference type="GO" id="GO:0098796">
    <property type="term" value="C:membrane protein complex"/>
    <property type="evidence" value="ECO:0007669"/>
    <property type="project" value="UniProtKB-ARBA"/>
</dbReference>
<accession>A0A544UEH8</accession>
<dbReference type="GO" id="GO:0022857">
    <property type="term" value="F:transmembrane transporter activity"/>
    <property type="evidence" value="ECO:0007669"/>
    <property type="project" value="UniProtKB-ARBA"/>
</dbReference>
<evidence type="ECO:0000256" key="3">
    <source>
        <dbReference type="ARBA" id="ARBA00022741"/>
    </source>
</evidence>
<name>A0A544UEH8_LYSSH</name>
<comment type="caution">
    <text evidence="6">The sequence shown here is derived from an EMBL/GenBank/DDBJ whole genome shotgun (WGS) entry which is preliminary data.</text>
</comment>
<dbReference type="PANTHER" id="PTHR42798:SF6">
    <property type="entry name" value="CELL DIVISION ATP-BINDING PROTEIN FTSE"/>
    <property type="match status" value="1"/>
</dbReference>
<dbReference type="InterPro" id="IPR003439">
    <property type="entry name" value="ABC_transporter-like_ATP-bd"/>
</dbReference>
<organism evidence="6 7">
    <name type="scientific">Lysinibacillus sphaericus</name>
    <name type="common">Bacillus sphaericus</name>
    <dbReference type="NCBI Taxonomy" id="1421"/>
    <lineage>
        <taxon>Bacteria</taxon>
        <taxon>Bacillati</taxon>
        <taxon>Bacillota</taxon>
        <taxon>Bacilli</taxon>
        <taxon>Bacillales</taxon>
        <taxon>Bacillaceae</taxon>
        <taxon>Lysinibacillus</taxon>
    </lineage>
</organism>
<feature type="domain" description="ABC transporter" evidence="5">
    <location>
        <begin position="4"/>
        <end position="235"/>
    </location>
</feature>
<dbReference type="Pfam" id="PF00005">
    <property type="entry name" value="ABC_tran"/>
    <property type="match status" value="1"/>
</dbReference>
<dbReference type="RefSeq" id="WP_142509520.1">
    <property type="nucleotide sequence ID" value="NZ_SADV01000012.1"/>
</dbReference>
<dbReference type="Proteomes" id="UP000317944">
    <property type="component" value="Unassembled WGS sequence"/>
</dbReference>
<dbReference type="SMART" id="SM00382">
    <property type="entry name" value="AAA"/>
    <property type="match status" value="1"/>
</dbReference>
<dbReference type="CDD" id="cd03255">
    <property type="entry name" value="ABC_MJ0796_LolCDE_FtsE"/>
    <property type="match status" value="1"/>
</dbReference>
<dbReference type="AlphaFoldDB" id="A0A544UEH8"/>
<evidence type="ECO:0000259" key="5">
    <source>
        <dbReference type="PROSITE" id="PS50893"/>
    </source>
</evidence>
<evidence type="ECO:0000313" key="7">
    <source>
        <dbReference type="Proteomes" id="UP000317944"/>
    </source>
</evidence>
<dbReference type="Gene3D" id="3.40.50.300">
    <property type="entry name" value="P-loop containing nucleotide triphosphate hydrolases"/>
    <property type="match status" value="1"/>
</dbReference>
<dbReference type="InterPro" id="IPR017871">
    <property type="entry name" value="ABC_transporter-like_CS"/>
</dbReference>
<dbReference type="PROSITE" id="PS00211">
    <property type="entry name" value="ABC_TRANSPORTER_1"/>
    <property type="match status" value="1"/>
</dbReference>
<protein>
    <submittedName>
        <fullName evidence="6">ABC transporter ATP-binding protein</fullName>
    </submittedName>
</protein>
<evidence type="ECO:0000256" key="4">
    <source>
        <dbReference type="ARBA" id="ARBA00022840"/>
    </source>
</evidence>
<dbReference type="GO" id="GO:0016887">
    <property type="term" value="F:ATP hydrolysis activity"/>
    <property type="evidence" value="ECO:0007669"/>
    <property type="project" value="InterPro"/>
</dbReference>
<dbReference type="GO" id="GO:0005524">
    <property type="term" value="F:ATP binding"/>
    <property type="evidence" value="ECO:0007669"/>
    <property type="project" value="UniProtKB-KW"/>
</dbReference>
<evidence type="ECO:0000256" key="2">
    <source>
        <dbReference type="ARBA" id="ARBA00022448"/>
    </source>
</evidence>
<comment type="similarity">
    <text evidence="1">Belongs to the ABC transporter superfamily.</text>
</comment>
<evidence type="ECO:0000256" key="1">
    <source>
        <dbReference type="ARBA" id="ARBA00005417"/>
    </source>
</evidence>
<dbReference type="SUPFAM" id="SSF52540">
    <property type="entry name" value="P-loop containing nucleoside triphosphate hydrolases"/>
    <property type="match status" value="1"/>
</dbReference>
<dbReference type="InterPro" id="IPR027417">
    <property type="entry name" value="P-loop_NTPase"/>
</dbReference>
<dbReference type="InterPro" id="IPR003593">
    <property type="entry name" value="AAA+_ATPase"/>
</dbReference>
<dbReference type="EMBL" id="SADV01000012">
    <property type="protein sequence ID" value="TQR30870.1"/>
    <property type="molecule type" value="Genomic_DNA"/>
</dbReference>
<gene>
    <name evidence="6" type="ORF">C7Y47_15080</name>
</gene>
<reference evidence="6 7" key="1">
    <citation type="submission" date="2018-03" db="EMBL/GenBank/DDBJ databases">
        <title>Aerobic endospore-forming bacteria genome sequencing and assembly.</title>
        <authorList>
            <person name="Cavalcante D.A."/>
            <person name="Driks A."/>
            <person name="Putonti C."/>
            <person name="De-Souza M.T."/>
        </authorList>
    </citation>
    <scope>NUCLEOTIDE SEQUENCE [LARGE SCALE GENOMIC DNA]</scope>
    <source>
        <strain evidence="6 7">SDF0037</strain>
    </source>
</reference>
<proteinExistence type="inferred from homology"/>
<evidence type="ECO:0000313" key="6">
    <source>
        <dbReference type="EMBL" id="TQR30870.1"/>
    </source>
</evidence>
<keyword evidence="4 6" id="KW-0067">ATP-binding</keyword>
<sequence>MEVVRMENIVKSYGEGNNRVDALKGIDLSIQQGEFVSIVGASGSGKSTLLHILGGLDRPSSGKVFIGDNDIYKYSDNELSVFRRRKVGFIFQFFNLIPVLNVQENIALPTLLDSESIDREYLNEIINILGLQDRKDHLPSELSGGQQQRVSIGRALINRPHLILADEPTGNLDTRNTKEVMDLLRLTAKKYNQTIVMITHDLNISSASDRIITIQDGEIISDKRLATKESKAGDE</sequence>
<dbReference type="InterPro" id="IPR017911">
    <property type="entry name" value="MacB-like_ATP-bd"/>
</dbReference>
<dbReference type="OrthoDB" id="9791546at2"/>
<dbReference type="FunFam" id="3.40.50.300:FF:000032">
    <property type="entry name" value="Export ABC transporter ATP-binding protein"/>
    <property type="match status" value="1"/>
</dbReference>
<dbReference type="PROSITE" id="PS50893">
    <property type="entry name" value="ABC_TRANSPORTER_2"/>
    <property type="match status" value="1"/>
</dbReference>
<keyword evidence="3" id="KW-0547">Nucleotide-binding</keyword>
<keyword evidence="2" id="KW-0813">Transport</keyword>
<dbReference type="PANTHER" id="PTHR42798">
    <property type="entry name" value="LIPOPROTEIN-RELEASING SYSTEM ATP-BINDING PROTEIN LOLD"/>
    <property type="match status" value="1"/>
</dbReference>